<evidence type="ECO:0000313" key="6">
    <source>
        <dbReference type="Proteomes" id="UP000507962"/>
    </source>
</evidence>
<comment type="catalytic activity">
    <reaction evidence="1">
        <text>2-phosphoglycolate + H2O = glycolate + phosphate</text>
        <dbReference type="Rhea" id="RHEA:14369"/>
        <dbReference type="ChEBI" id="CHEBI:15377"/>
        <dbReference type="ChEBI" id="CHEBI:29805"/>
        <dbReference type="ChEBI" id="CHEBI:43474"/>
        <dbReference type="ChEBI" id="CHEBI:58033"/>
        <dbReference type="EC" id="3.1.3.18"/>
    </reaction>
</comment>
<dbReference type="InterPro" id="IPR036412">
    <property type="entry name" value="HAD-like_sf"/>
</dbReference>
<comment type="similarity">
    <text evidence="3">Belongs to the HAD-like hydrolase superfamily. CbbY/CbbZ/Gph/YieH family.</text>
</comment>
<dbReference type="SFLD" id="SFLDG01129">
    <property type="entry name" value="C1.5:_HAD__Beta-PGM__Phosphata"/>
    <property type="match status" value="1"/>
</dbReference>
<dbReference type="EMBL" id="CAADHO010000011">
    <property type="protein sequence ID" value="VFQ46814.1"/>
    <property type="molecule type" value="Genomic_DNA"/>
</dbReference>
<dbReference type="PANTHER" id="PTHR43434">
    <property type="entry name" value="PHOSPHOGLYCOLATE PHOSPHATASE"/>
    <property type="match status" value="1"/>
</dbReference>
<protein>
    <recommendedName>
        <fullName evidence="4">phosphoglycolate phosphatase</fullName>
        <ecNumber evidence="4">3.1.3.18</ecNumber>
    </recommendedName>
</protein>
<comment type="pathway">
    <text evidence="2">Organic acid metabolism; glycolate biosynthesis; glycolate from 2-phosphoglycolate: step 1/1.</text>
</comment>
<dbReference type="CDD" id="cd01427">
    <property type="entry name" value="HAD_like"/>
    <property type="match status" value="1"/>
</dbReference>
<dbReference type="Gene3D" id="3.40.50.1000">
    <property type="entry name" value="HAD superfamily/HAD-like"/>
    <property type="match status" value="1"/>
</dbReference>
<evidence type="ECO:0000256" key="2">
    <source>
        <dbReference type="ARBA" id="ARBA00004818"/>
    </source>
</evidence>
<dbReference type="AlphaFoldDB" id="A0A4U8YSR0"/>
<dbReference type="GO" id="GO:0006281">
    <property type="term" value="P:DNA repair"/>
    <property type="evidence" value="ECO:0007669"/>
    <property type="project" value="TreeGrafter"/>
</dbReference>
<evidence type="ECO:0000313" key="5">
    <source>
        <dbReference type="EMBL" id="VFQ46814.1"/>
    </source>
</evidence>
<evidence type="ECO:0000256" key="1">
    <source>
        <dbReference type="ARBA" id="ARBA00000830"/>
    </source>
</evidence>
<dbReference type="InterPro" id="IPR023214">
    <property type="entry name" value="HAD_sf"/>
</dbReference>
<reference evidence="5 6" key="1">
    <citation type="submission" date="2019-03" db="EMBL/GenBank/DDBJ databases">
        <authorList>
            <person name="Nijsse B."/>
        </authorList>
    </citation>
    <scope>NUCLEOTIDE SEQUENCE [LARGE SCALE GENOMIC DNA]</scope>
    <source>
        <strain evidence="5">Desulfoluna butyratoxydans MSL71</strain>
    </source>
</reference>
<evidence type="ECO:0000256" key="3">
    <source>
        <dbReference type="ARBA" id="ARBA00006171"/>
    </source>
</evidence>
<name>A0A4U8YSR0_9BACT</name>
<dbReference type="GO" id="GO:0005829">
    <property type="term" value="C:cytosol"/>
    <property type="evidence" value="ECO:0007669"/>
    <property type="project" value="TreeGrafter"/>
</dbReference>
<organism evidence="5 6">
    <name type="scientific">Desulfoluna butyratoxydans</name>
    <dbReference type="NCBI Taxonomy" id="231438"/>
    <lineage>
        <taxon>Bacteria</taxon>
        <taxon>Pseudomonadati</taxon>
        <taxon>Thermodesulfobacteriota</taxon>
        <taxon>Desulfobacteria</taxon>
        <taxon>Desulfobacterales</taxon>
        <taxon>Desulfolunaceae</taxon>
        <taxon>Desulfoluna</taxon>
    </lineage>
</organism>
<dbReference type="InterPro" id="IPR006439">
    <property type="entry name" value="HAD-SF_hydro_IA"/>
</dbReference>
<proteinExistence type="inferred from homology"/>
<dbReference type="PRINTS" id="PR00413">
    <property type="entry name" value="HADHALOGNASE"/>
</dbReference>
<evidence type="ECO:0000256" key="4">
    <source>
        <dbReference type="ARBA" id="ARBA00013078"/>
    </source>
</evidence>
<gene>
    <name evidence="5" type="ORF">MSL71_44900</name>
</gene>
<keyword evidence="6" id="KW-1185">Reference proteome</keyword>
<dbReference type="EC" id="3.1.3.18" evidence="4"/>
<dbReference type="InterPro" id="IPR050155">
    <property type="entry name" value="HAD-like_hydrolase_sf"/>
</dbReference>
<dbReference type="SUPFAM" id="SSF56784">
    <property type="entry name" value="HAD-like"/>
    <property type="match status" value="1"/>
</dbReference>
<dbReference type="GO" id="GO:0008967">
    <property type="term" value="F:phosphoglycolate phosphatase activity"/>
    <property type="evidence" value="ECO:0007669"/>
    <property type="project" value="UniProtKB-EC"/>
</dbReference>
<dbReference type="RefSeq" id="WP_180145299.1">
    <property type="nucleotide sequence ID" value="NZ_CAADHO010000011.1"/>
</dbReference>
<sequence length="226" mass="24554">MTLVVFDLGETLVSYDGIPLSWSEHYIDAINDFLVKNSICVTTPDLELAVSILDFYNTRTHQRTFEVAEGEVTRKIATVLGVDGAAFGRSFFAYFQRRAVVEASAVTTLTELKNAGVFTAVLSDVPYGMPRDFLMDDLGPLVPLMDRVVSSCEVGVRKPHPLGLINLMKAFGANPAHVFYVGNEEKDMACAANAGARSILLAPGETADYGQTYSVQALSGVLRHVL</sequence>
<dbReference type="SFLD" id="SFLDS00003">
    <property type="entry name" value="Haloacid_Dehalogenase"/>
    <property type="match status" value="1"/>
</dbReference>
<dbReference type="Proteomes" id="UP000507962">
    <property type="component" value="Unassembled WGS sequence"/>
</dbReference>
<dbReference type="PANTHER" id="PTHR43434:SF1">
    <property type="entry name" value="PHOSPHOGLYCOLATE PHOSPHATASE"/>
    <property type="match status" value="1"/>
</dbReference>
<keyword evidence="5" id="KW-0378">Hydrolase</keyword>
<dbReference type="Pfam" id="PF00702">
    <property type="entry name" value="Hydrolase"/>
    <property type="match status" value="1"/>
</dbReference>
<accession>A0A4U8YSR0</accession>